<dbReference type="Proteomes" id="UP000010471">
    <property type="component" value="Plasmid pMIC7113.01"/>
</dbReference>
<proteinExistence type="predicted"/>
<dbReference type="KEGG" id="mic:Mic7113_6456"/>
<keyword evidence="1" id="KW-0614">Plasmid</keyword>
<evidence type="ECO:0000313" key="1">
    <source>
        <dbReference type="EMBL" id="AFZ22036.1"/>
    </source>
</evidence>
<organism evidence="1 2">
    <name type="scientific">Allocoleopsis franciscana PCC 7113</name>
    <dbReference type="NCBI Taxonomy" id="1173027"/>
    <lineage>
        <taxon>Bacteria</taxon>
        <taxon>Bacillati</taxon>
        <taxon>Cyanobacteriota</taxon>
        <taxon>Cyanophyceae</taxon>
        <taxon>Coleofasciculales</taxon>
        <taxon>Coleofasciculaceae</taxon>
        <taxon>Allocoleopsis</taxon>
        <taxon>Allocoleopsis franciscana</taxon>
    </lineage>
</organism>
<accession>K9WQF9</accession>
<protein>
    <submittedName>
        <fullName evidence="1">Uncharacterized protein</fullName>
    </submittedName>
</protein>
<dbReference type="HOGENOM" id="CLU_1011260_0_0_3"/>
<reference evidence="1 2" key="1">
    <citation type="submission" date="2012-06" db="EMBL/GenBank/DDBJ databases">
        <title>Finished plasmid 1 of genome of Microcoleus sp. PCC 7113.</title>
        <authorList>
            <consortium name="US DOE Joint Genome Institute"/>
            <person name="Gugger M."/>
            <person name="Coursin T."/>
            <person name="Rippka R."/>
            <person name="Tandeau De Marsac N."/>
            <person name="Huntemann M."/>
            <person name="Wei C.-L."/>
            <person name="Han J."/>
            <person name="Detter J.C."/>
            <person name="Han C."/>
            <person name="Tapia R."/>
            <person name="Chen A."/>
            <person name="Kyrpides N."/>
            <person name="Mavromatis K."/>
            <person name="Markowitz V."/>
            <person name="Szeto E."/>
            <person name="Ivanova N."/>
            <person name="Pagani I."/>
            <person name="Pati A."/>
            <person name="Goodwin L."/>
            <person name="Nordberg H.P."/>
            <person name="Cantor M.N."/>
            <person name="Hua S.X."/>
            <person name="Woyke T."/>
            <person name="Kerfeld C.A."/>
        </authorList>
    </citation>
    <scope>NUCLEOTIDE SEQUENCE [LARGE SCALE GENOMIC DNA]</scope>
    <source>
        <strain evidence="1 2">PCC 7113</strain>
        <plasmid evidence="1 2">pMIC7113.01</plasmid>
    </source>
</reference>
<evidence type="ECO:0000313" key="2">
    <source>
        <dbReference type="Proteomes" id="UP000010471"/>
    </source>
</evidence>
<gene>
    <name evidence="1" type="ORF">Mic7113_6456</name>
</gene>
<sequence>MQDNKVISLPPLTFPPAWAVELPLMNEDIRQLQIKVQQALEDLSQVAAIVDGKRYINSVLLAGKNKEPKLLEEVQNELRNMKCSTDQTKWLDQARTLADNAYASFDECFRVTTHFVNLLPNVKEAEFRRHIINIQKCQETAKHKCEYLNNHLKQLLNSSDALEKQTENNLIDIRSYQPDIQENSSLLKESPSLAKVDIFSLYKAGVKKLIDELGNDHSRLVDVLTYEARLLENIDEKEKNGDYEGLRANRYEILRGLNRVALEELGKSFNELCGI</sequence>
<geneLocation type="plasmid" evidence="1 2">
    <name>pMIC7113.01</name>
</geneLocation>
<dbReference type="AlphaFoldDB" id="K9WQF9"/>
<dbReference type="EMBL" id="CP003631">
    <property type="protein sequence ID" value="AFZ22036.1"/>
    <property type="molecule type" value="Genomic_DNA"/>
</dbReference>
<keyword evidence="2" id="KW-1185">Reference proteome</keyword>
<name>K9WQF9_9CYAN</name>